<evidence type="ECO:0000256" key="1">
    <source>
        <dbReference type="SAM" id="Coils"/>
    </source>
</evidence>
<proteinExistence type="predicted"/>
<gene>
    <name evidence="3" type="ORF">ROZALSC1DRAFT_25301</name>
</gene>
<accession>A0A4P9YBA7</accession>
<feature type="region of interest" description="Disordered" evidence="2">
    <location>
        <begin position="158"/>
        <end position="208"/>
    </location>
</feature>
<dbReference type="Proteomes" id="UP000281549">
    <property type="component" value="Unassembled WGS sequence"/>
</dbReference>
<evidence type="ECO:0000313" key="3">
    <source>
        <dbReference type="EMBL" id="RKP16418.1"/>
    </source>
</evidence>
<keyword evidence="1" id="KW-0175">Coiled coil</keyword>
<name>A0A4P9YBA7_ROZAC</name>
<dbReference type="EMBL" id="ML006568">
    <property type="protein sequence ID" value="RKP16418.1"/>
    <property type="molecule type" value="Genomic_DNA"/>
</dbReference>
<dbReference type="AlphaFoldDB" id="A0A4P9YBA7"/>
<protein>
    <submittedName>
        <fullName evidence="3">Uncharacterized protein</fullName>
    </submittedName>
</protein>
<evidence type="ECO:0000313" key="4">
    <source>
        <dbReference type="Proteomes" id="UP000281549"/>
    </source>
</evidence>
<feature type="coiled-coil region" evidence="1">
    <location>
        <begin position="276"/>
        <end position="303"/>
    </location>
</feature>
<evidence type="ECO:0000256" key="2">
    <source>
        <dbReference type="SAM" id="MobiDB-lite"/>
    </source>
</evidence>
<reference evidence="4" key="1">
    <citation type="journal article" date="2018" name="Nat. Microbiol.">
        <title>Leveraging single-cell genomics to expand the fungal tree of life.</title>
        <authorList>
            <person name="Ahrendt S.R."/>
            <person name="Quandt C.A."/>
            <person name="Ciobanu D."/>
            <person name="Clum A."/>
            <person name="Salamov A."/>
            <person name="Andreopoulos B."/>
            <person name="Cheng J.F."/>
            <person name="Woyke T."/>
            <person name="Pelin A."/>
            <person name="Henrissat B."/>
            <person name="Reynolds N.K."/>
            <person name="Benny G.L."/>
            <person name="Smith M.E."/>
            <person name="James T.Y."/>
            <person name="Grigoriev I.V."/>
        </authorList>
    </citation>
    <scope>NUCLEOTIDE SEQUENCE [LARGE SCALE GENOMIC DNA]</scope>
    <source>
        <strain evidence="4">CSF55</strain>
    </source>
</reference>
<organism evidence="3 4">
    <name type="scientific">Rozella allomycis (strain CSF55)</name>
    <dbReference type="NCBI Taxonomy" id="988480"/>
    <lineage>
        <taxon>Eukaryota</taxon>
        <taxon>Fungi</taxon>
        <taxon>Fungi incertae sedis</taxon>
        <taxon>Cryptomycota</taxon>
        <taxon>Cryptomycota incertae sedis</taxon>
        <taxon>Rozella</taxon>
    </lineage>
</organism>
<feature type="non-terminal residue" evidence="3">
    <location>
        <position position="1"/>
    </location>
</feature>
<sequence length="335" mass="37699">KLENKKLQELIIFEREKRLESERGEVERVESDESARVESVSAVAGVEKGIATDDDSFVSSSLHAQIKVLQMENLSLKEKLNILESINKDQLSIIEELKYEFENESKLRNDESRNYESRNYESSNDRIILNHDKSLSRIISPTNYRSNYTSKTINSTISNSNSNGNVLSSPSIPNVLPSPSNNNGLSSTSNNNVLPSPSNNESSPCNSNLSNSQYNLPLYNLPSSATSNLSNVLFTPIEKKIITDLEDTKSQLKKYKDLIAKRYKKKPFPVSSPGDLNLAQDLLNDWQLQNEKIKNQLVQKLSQEESKNSKINHVINESKKVLKKAIDPNLSPSLD</sequence>